<organism evidence="1 2">
    <name type="scientific">Mycoplasma haemofelis (strain Ohio2)</name>
    <dbReference type="NCBI Taxonomy" id="859194"/>
    <lineage>
        <taxon>Bacteria</taxon>
        <taxon>Bacillati</taxon>
        <taxon>Mycoplasmatota</taxon>
        <taxon>Mollicutes</taxon>
        <taxon>Mycoplasmataceae</taxon>
        <taxon>Mycoplasma</taxon>
    </lineage>
</organism>
<dbReference type="Proteomes" id="UP000007952">
    <property type="component" value="Chromosome"/>
</dbReference>
<reference evidence="1 2" key="1">
    <citation type="journal article" date="2011" name="J. Bacteriol.">
        <title>Complete genome sequences of two hemotropic Mycoplasmas, Mycoplasma haemofelis strain Ohio2 and Mycoplasma suis strain Illinois.</title>
        <authorList>
            <person name="Messick J.B."/>
            <person name="Santos A.P."/>
            <person name="Guimaraes A.M."/>
        </authorList>
    </citation>
    <scope>NUCLEOTIDE SEQUENCE [LARGE SCALE GENOMIC DNA]</scope>
    <source>
        <strain evidence="1 2">Ohio2</strain>
    </source>
</reference>
<dbReference type="HOGENOM" id="CLU_1569010_0_0_14"/>
<protein>
    <submittedName>
        <fullName evidence="1">Uncharacterized protein</fullName>
    </submittedName>
</protein>
<dbReference type="STRING" id="859194.MHF_0972"/>
<name>F6FJ29_MYCHI</name>
<proteinExistence type="predicted"/>
<dbReference type="KEGG" id="mhf:MHF_0972"/>
<evidence type="ECO:0000313" key="1">
    <source>
        <dbReference type="EMBL" id="AEG73227.1"/>
    </source>
</evidence>
<reference key="2">
    <citation type="submission" date="2011-05" db="EMBL/GenBank/DDBJ databases">
        <title>The Genome of Mycoplasma haemofelis Strain Ohio2, a pathogenic hemoplasma of the cat.</title>
        <authorList>
            <person name="Santos A.P."/>
            <person name="Guimaraes A.M.S."/>
            <person name="SanMiguel P.J."/>
            <person name="Martin S.W."/>
            <person name="Messick J.B."/>
        </authorList>
    </citation>
    <scope>NUCLEOTIDE SEQUENCE</scope>
    <source>
        <strain>Ohio2</strain>
    </source>
</reference>
<gene>
    <name evidence="1" type="ordered locus">MHF_0972</name>
</gene>
<dbReference type="EMBL" id="CP002808">
    <property type="protein sequence ID" value="AEG73227.1"/>
    <property type="molecule type" value="Genomic_DNA"/>
</dbReference>
<dbReference type="AlphaFoldDB" id="F6FJ29"/>
<accession>F6FJ29</accession>
<evidence type="ECO:0000313" key="2">
    <source>
        <dbReference type="Proteomes" id="UP000007952"/>
    </source>
</evidence>
<sequence>MASLLGLKKPVLLGGLGSLSGAGIWYATTPSSKSESNEALTNVEALESMKEAINSKDPTLEKWKSTISLIKSKITVEQLQKTAGESRTVMENQYIIPELSDEAKWGDIKGALSLPKHKTKVGGEKTFSSIEDAKRFCLEHLQWKDKEIKLLDLTNESTVESLCIWDSRKSSATQRTTH</sequence>
<dbReference type="BioCyc" id="MHAE859194:G1GR7-965-MONOMER"/>